<feature type="transmembrane region" description="Helical" evidence="5">
    <location>
        <begin position="60"/>
        <end position="80"/>
    </location>
</feature>
<evidence type="ECO:0000313" key="8">
    <source>
        <dbReference type="Proteomes" id="UP001589836"/>
    </source>
</evidence>
<feature type="domain" description="RDD" evidence="6">
    <location>
        <begin position="18"/>
        <end position="152"/>
    </location>
</feature>
<comment type="subcellular location">
    <subcellularLocation>
        <location evidence="1">Membrane</location>
        <topology evidence="1">Multi-pass membrane protein</topology>
    </subcellularLocation>
</comment>
<evidence type="ECO:0000256" key="2">
    <source>
        <dbReference type="ARBA" id="ARBA00022692"/>
    </source>
</evidence>
<feature type="transmembrane region" description="Helical" evidence="5">
    <location>
        <begin position="25"/>
        <end position="48"/>
    </location>
</feature>
<gene>
    <name evidence="7" type="ORF">ACFFGV_20945</name>
</gene>
<dbReference type="PANTHER" id="PTHR38480:SF1">
    <property type="entry name" value="SLR0254 PROTEIN"/>
    <property type="match status" value="1"/>
</dbReference>
<name>A0ABV6LUG4_9BACI</name>
<keyword evidence="2 5" id="KW-0812">Transmembrane</keyword>
<keyword evidence="4 5" id="KW-0472">Membrane</keyword>
<keyword evidence="8" id="KW-1185">Reference proteome</keyword>
<accession>A0ABV6LUG4</accession>
<evidence type="ECO:0000256" key="5">
    <source>
        <dbReference type="SAM" id="Phobius"/>
    </source>
</evidence>
<dbReference type="EMBL" id="JBHLTP010000024">
    <property type="protein sequence ID" value="MFC0526047.1"/>
    <property type="molecule type" value="Genomic_DNA"/>
</dbReference>
<evidence type="ECO:0000259" key="6">
    <source>
        <dbReference type="Pfam" id="PF06271"/>
    </source>
</evidence>
<feature type="transmembrane region" description="Helical" evidence="5">
    <location>
        <begin position="120"/>
        <end position="140"/>
    </location>
</feature>
<keyword evidence="3 5" id="KW-1133">Transmembrane helix</keyword>
<dbReference type="RefSeq" id="WP_377351900.1">
    <property type="nucleotide sequence ID" value="NZ_JBHLTP010000024.1"/>
</dbReference>
<evidence type="ECO:0000313" key="7">
    <source>
        <dbReference type="EMBL" id="MFC0526047.1"/>
    </source>
</evidence>
<sequence length="265" mass="29975">MEQVNIKTPEHVSLQYKLAGLGSRATAQIVDTLLIAILYAGMSLLVSWTDNENMAPLSETLAMVVMGIVIVLVFLIYWGYFFLFELFMGGQTPGKKLMGVRVIHDNGQSATALSLLIRNLLRIVDMLPAYYFVGMVMIFFHKQHKRLGDIVGGTLVVHERKKQKKKKKLTPLEKEIEQKGISTSDLAVDHWTLKQLTSKDWNLIQTYAARLPELKGVERKELTKEVASILLPKLGVEPEQQAEAALENQLLALYLHMKDEWDISI</sequence>
<evidence type="ECO:0000256" key="3">
    <source>
        <dbReference type="ARBA" id="ARBA00022989"/>
    </source>
</evidence>
<dbReference type="Pfam" id="PF06271">
    <property type="entry name" value="RDD"/>
    <property type="match status" value="1"/>
</dbReference>
<reference evidence="7 8" key="1">
    <citation type="submission" date="2024-09" db="EMBL/GenBank/DDBJ databases">
        <authorList>
            <person name="Sun Q."/>
            <person name="Mori K."/>
        </authorList>
    </citation>
    <scope>NUCLEOTIDE SEQUENCE [LARGE SCALE GENOMIC DNA]</scope>
    <source>
        <strain evidence="7 8">NCAIM B.02529</strain>
    </source>
</reference>
<comment type="caution">
    <text evidence="7">The sequence shown here is derived from an EMBL/GenBank/DDBJ whole genome shotgun (WGS) entry which is preliminary data.</text>
</comment>
<dbReference type="PANTHER" id="PTHR38480">
    <property type="entry name" value="SLR0254 PROTEIN"/>
    <property type="match status" value="1"/>
</dbReference>
<organism evidence="7 8">
    <name type="scientific">Pontibacillus salicampi</name>
    <dbReference type="NCBI Taxonomy" id="1449801"/>
    <lineage>
        <taxon>Bacteria</taxon>
        <taxon>Bacillati</taxon>
        <taxon>Bacillota</taxon>
        <taxon>Bacilli</taxon>
        <taxon>Bacillales</taxon>
        <taxon>Bacillaceae</taxon>
        <taxon>Pontibacillus</taxon>
    </lineage>
</organism>
<dbReference type="InterPro" id="IPR010432">
    <property type="entry name" value="RDD"/>
</dbReference>
<protein>
    <submittedName>
        <fullName evidence="7">RDD family protein</fullName>
    </submittedName>
</protein>
<evidence type="ECO:0000256" key="1">
    <source>
        <dbReference type="ARBA" id="ARBA00004141"/>
    </source>
</evidence>
<evidence type="ECO:0000256" key="4">
    <source>
        <dbReference type="ARBA" id="ARBA00023136"/>
    </source>
</evidence>
<proteinExistence type="predicted"/>
<dbReference type="Proteomes" id="UP001589836">
    <property type="component" value="Unassembled WGS sequence"/>
</dbReference>